<reference evidence="2" key="1">
    <citation type="submission" date="2019-12" db="EMBL/GenBank/DDBJ databases">
        <title>Genome sequencing and annotation of Brassica cretica.</title>
        <authorList>
            <person name="Studholme D.J."/>
            <person name="Sarris P."/>
        </authorList>
    </citation>
    <scope>NUCLEOTIDE SEQUENCE</scope>
    <source>
        <strain evidence="2">PFS-109/04</strain>
        <tissue evidence="2">Leaf</tissue>
    </source>
</reference>
<dbReference type="EMBL" id="QGKX02000095">
    <property type="protein sequence ID" value="KAF3572779.1"/>
    <property type="molecule type" value="Genomic_DNA"/>
</dbReference>
<evidence type="ECO:0000313" key="2">
    <source>
        <dbReference type="EMBL" id="KAF3572779.1"/>
    </source>
</evidence>
<evidence type="ECO:0000313" key="3">
    <source>
        <dbReference type="Proteomes" id="UP000712600"/>
    </source>
</evidence>
<gene>
    <name evidence="2" type="ORF">F2Q69_00059968</name>
</gene>
<sequence>MAMAASIDACSRKLYGQIPLKMQRSCGRSDTDASTATNGAESTTMNAHTDEQDEVKIES</sequence>
<dbReference type="Proteomes" id="UP000712600">
    <property type="component" value="Unassembled WGS sequence"/>
</dbReference>
<dbReference type="AlphaFoldDB" id="A0A8S9RJ11"/>
<protein>
    <submittedName>
        <fullName evidence="2">Uncharacterized protein</fullName>
    </submittedName>
</protein>
<feature type="region of interest" description="Disordered" evidence="1">
    <location>
        <begin position="23"/>
        <end position="59"/>
    </location>
</feature>
<evidence type="ECO:0000256" key="1">
    <source>
        <dbReference type="SAM" id="MobiDB-lite"/>
    </source>
</evidence>
<feature type="compositionally biased region" description="Basic and acidic residues" evidence="1">
    <location>
        <begin position="48"/>
        <end position="59"/>
    </location>
</feature>
<name>A0A8S9RJ11_BRACR</name>
<accession>A0A8S9RJ11</accession>
<feature type="compositionally biased region" description="Polar residues" evidence="1">
    <location>
        <begin position="26"/>
        <end position="47"/>
    </location>
</feature>
<comment type="caution">
    <text evidence="2">The sequence shown here is derived from an EMBL/GenBank/DDBJ whole genome shotgun (WGS) entry which is preliminary data.</text>
</comment>
<proteinExistence type="predicted"/>
<organism evidence="2 3">
    <name type="scientific">Brassica cretica</name>
    <name type="common">Mustard</name>
    <dbReference type="NCBI Taxonomy" id="69181"/>
    <lineage>
        <taxon>Eukaryota</taxon>
        <taxon>Viridiplantae</taxon>
        <taxon>Streptophyta</taxon>
        <taxon>Embryophyta</taxon>
        <taxon>Tracheophyta</taxon>
        <taxon>Spermatophyta</taxon>
        <taxon>Magnoliopsida</taxon>
        <taxon>eudicotyledons</taxon>
        <taxon>Gunneridae</taxon>
        <taxon>Pentapetalae</taxon>
        <taxon>rosids</taxon>
        <taxon>malvids</taxon>
        <taxon>Brassicales</taxon>
        <taxon>Brassicaceae</taxon>
        <taxon>Brassiceae</taxon>
        <taxon>Brassica</taxon>
    </lineage>
</organism>